<feature type="transmembrane region" description="Helical" evidence="1">
    <location>
        <begin position="579"/>
        <end position="601"/>
    </location>
</feature>
<feature type="transmembrane region" description="Helical" evidence="1">
    <location>
        <begin position="58"/>
        <end position="79"/>
    </location>
</feature>
<keyword evidence="3" id="KW-1185">Reference proteome</keyword>
<feature type="transmembrane region" description="Helical" evidence="1">
    <location>
        <begin position="323"/>
        <end position="347"/>
    </location>
</feature>
<proteinExistence type="predicted"/>
<feature type="transmembrane region" description="Helical" evidence="1">
    <location>
        <begin position="523"/>
        <end position="542"/>
    </location>
</feature>
<protein>
    <submittedName>
        <fullName evidence="2">Uncharacterized protein</fullName>
    </submittedName>
</protein>
<name>A0AAV6TBA1_SOLSE</name>
<feature type="transmembrane region" description="Helical" evidence="1">
    <location>
        <begin position="99"/>
        <end position="118"/>
    </location>
</feature>
<reference evidence="2 3" key="1">
    <citation type="journal article" date="2021" name="Sci. Rep.">
        <title>Chromosome anchoring in Senegalese sole (Solea senegalensis) reveals sex-associated markers and genome rearrangements in flatfish.</title>
        <authorList>
            <person name="Guerrero-Cozar I."/>
            <person name="Gomez-Garrido J."/>
            <person name="Berbel C."/>
            <person name="Martinez-Blanch J.F."/>
            <person name="Alioto T."/>
            <person name="Claros M.G."/>
            <person name="Gagnaire P.A."/>
            <person name="Manchado M."/>
        </authorList>
    </citation>
    <scope>NUCLEOTIDE SEQUENCE [LARGE SCALE GENOMIC DNA]</scope>
    <source>
        <strain evidence="2">Sse05_10M</strain>
    </source>
</reference>
<feature type="transmembrane region" description="Helical" evidence="1">
    <location>
        <begin position="262"/>
        <end position="284"/>
    </location>
</feature>
<feature type="transmembrane region" description="Helical" evidence="1">
    <location>
        <begin position="443"/>
        <end position="462"/>
    </location>
</feature>
<feature type="transmembrane region" description="Helical" evidence="1">
    <location>
        <begin position="206"/>
        <end position="228"/>
    </location>
</feature>
<feature type="transmembrane region" description="Helical" evidence="1">
    <location>
        <begin position="130"/>
        <end position="155"/>
    </location>
</feature>
<feature type="transmembrane region" description="Helical" evidence="1">
    <location>
        <begin position="554"/>
        <end position="573"/>
    </location>
</feature>
<dbReference type="AlphaFoldDB" id="A0AAV6TBA1"/>
<feature type="transmembrane region" description="Helical" evidence="1">
    <location>
        <begin position="482"/>
        <end position="503"/>
    </location>
</feature>
<comment type="caution">
    <text evidence="2">The sequence shown here is derived from an EMBL/GenBank/DDBJ whole genome shotgun (WGS) entry which is preliminary data.</text>
</comment>
<feature type="transmembrane region" description="Helical" evidence="1">
    <location>
        <begin position="234"/>
        <end position="250"/>
    </location>
</feature>
<evidence type="ECO:0000313" key="2">
    <source>
        <dbReference type="EMBL" id="KAG7526755.1"/>
    </source>
</evidence>
<accession>A0AAV6TBA1</accession>
<keyword evidence="1" id="KW-1133">Transmembrane helix</keyword>
<sequence>MVNHNPARVVLMFLGLALFMAAMTLNTLTGFGAKSGIFQQSMEDVTLKYTTPITPAQWTLFVWDFMYFWLFSMFIYFVVGLCRRTAYDWLYTLPAVLPYGFHASLIISICFNIAWLFLFDRELLRAQLIISALMTVANYAILFFSCHGLKIYAAWLHKYHNMDLWLIRILVQNGVAVYATWGTVSTLLNLTIYLQHQRGTSRCDCAMLSLMLLLMELFAWFLLENFYLDEHVRYIVTIYPVVILWLSGVLDNSTSPKSPMYIFAALILAISCMMFVARITLITWRHRKQPLYKDSGLTAVSCSHNIMERCKMFLLSLTNTEHVVIHAWSIALAVITQVTSDIFYILAKDSNVPNALFQTSLRNMTETFPLEVTMDWWSEMYWVMIDFWSKAWLTEAVVGLLTRNVLGPRSCNPEIHPPVFYLTWTIICIVRMCHDPLWGSHAVFAAVFFRWLLPVLAFYMLYMSYSNLDKHRAWLAINNPRLIFWIRFLTQNGLAAFAWWSLLDAIEGFGIVLKYKADVTDPLVSSIVLTIITMCIITWFFLENFLLTEYLRYTFSVYPFLILGLASIFTRSYKVNDFSANTVFCGFILLLMTLMSVIHLISACLYTNKQRNPPAEEPDWKCEGCMTTVCQPEGKMEQTMHN</sequence>
<organism evidence="2 3">
    <name type="scientific">Solea senegalensis</name>
    <name type="common">Senegalese sole</name>
    <dbReference type="NCBI Taxonomy" id="28829"/>
    <lineage>
        <taxon>Eukaryota</taxon>
        <taxon>Metazoa</taxon>
        <taxon>Chordata</taxon>
        <taxon>Craniata</taxon>
        <taxon>Vertebrata</taxon>
        <taxon>Euteleostomi</taxon>
        <taxon>Actinopterygii</taxon>
        <taxon>Neopterygii</taxon>
        <taxon>Teleostei</taxon>
        <taxon>Neoteleostei</taxon>
        <taxon>Acanthomorphata</taxon>
        <taxon>Carangaria</taxon>
        <taxon>Pleuronectiformes</taxon>
        <taxon>Pleuronectoidei</taxon>
        <taxon>Soleidae</taxon>
        <taxon>Solea</taxon>
    </lineage>
</organism>
<keyword evidence="1" id="KW-0812">Transmembrane</keyword>
<evidence type="ECO:0000313" key="3">
    <source>
        <dbReference type="Proteomes" id="UP000693946"/>
    </source>
</evidence>
<dbReference type="EMBL" id="JAGKHQ010000001">
    <property type="protein sequence ID" value="KAG7526755.1"/>
    <property type="molecule type" value="Genomic_DNA"/>
</dbReference>
<dbReference type="Proteomes" id="UP000693946">
    <property type="component" value="Linkage Group LG1"/>
</dbReference>
<evidence type="ECO:0000256" key="1">
    <source>
        <dbReference type="SAM" id="Phobius"/>
    </source>
</evidence>
<dbReference type="PANTHER" id="PTHR33802:SF4">
    <property type="entry name" value="SI:DKEY-29D8.3"/>
    <property type="match status" value="1"/>
</dbReference>
<dbReference type="PANTHER" id="PTHR33802">
    <property type="entry name" value="SI:CH211-161H7.5-RELATED"/>
    <property type="match status" value="1"/>
</dbReference>
<gene>
    <name evidence="2" type="ORF">JOB18_044775</name>
</gene>
<feature type="transmembrane region" description="Helical" evidence="1">
    <location>
        <begin position="12"/>
        <end position="33"/>
    </location>
</feature>
<keyword evidence="1" id="KW-0472">Membrane</keyword>
<feature type="transmembrane region" description="Helical" evidence="1">
    <location>
        <begin position="175"/>
        <end position="194"/>
    </location>
</feature>